<sequence length="97" mass="10742">MNSQESTDAGNKSSQLQDLQQQIAELKQKGNRVEDLPVYIKALHELNEIKDSAEIVIGKLAEVKAVTVQSVRNDIDLDRKLNVAANSQSLSQDTHTQ</sequence>
<keyword evidence="9" id="KW-1185">Reference proteome</keyword>
<keyword evidence="3" id="KW-0227">DNA damage</keyword>
<evidence type="ECO:0000256" key="6">
    <source>
        <dbReference type="ARBA" id="ARBA00030081"/>
    </source>
</evidence>
<dbReference type="GO" id="GO:0034974">
    <property type="term" value="C:Swi5-Swi2 complex"/>
    <property type="evidence" value="ECO:0007669"/>
    <property type="project" value="TreeGrafter"/>
</dbReference>
<dbReference type="Pfam" id="PF07061">
    <property type="entry name" value="Swi5"/>
    <property type="match status" value="1"/>
</dbReference>
<protein>
    <recommendedName>
        <fullName evidence="2">DNA repair protein SWI5 homolog</fullName>
    </recommendedName>
    <alternativeName>
        <fullName evidence="6">Protein SAE3 homolog</fullName>
    </alternativeName>
</protein>
<evidence type="ECO:0000256" key="5">
    <source>
        <dbReference type="ARBA" id="ARBA00025380"/>
    </source>
</evidence>
<dbReference type="AlphaFoldDB" id="A0A7J7KIJ9"/>
<dbReference type="Gene3D" id="1.20.5.170">
    <property type="match status" value="1"/>
</dbReference>
<comment type="similarity">
    <text evidence="1">Belongs to the SWI5/SAE3 family.</text>
</comment>
<evidence type="ECO:0000256" key="1">
    <source>
        <dbReference type="ARBA" id="ARBA00008060"/>
    </source>
</evidence>
<dbReference type="PANTHER" id="PTHR28529">
    <property type="entry name" value="DNA REPAIR PROTEIN SWI5 HOMOLOG"/>
    <property type="match status" value="1"/>
</dbReference>
<keyword evidence="4" id="KW-0234">DNA repair</keyword>
<dbReference type="OrthoDB" id="255837at2759"/>
<evidence type="ECO:0000256" key="4">
    <source>
        <dbReference type="ARBA" id="ARBA00023204"/>
    </source>
</evidence>
<gene>
    <name evidence="8" type="ORF">EB796_003312</name>
</gene>
<reference evidence="8" key="1">
    <citation type="submission" date="2020-06" db="EMBL/GenBank/DDBJ databases">
        <title>Draft genome of Bugula neritina, a colonial animal packing powerful symbionts and potential medicines.</title>
        <authorList>
            <person name="Rayko M."/>
        </authorList>
    </citation>
    <scope>NUCLEOTIDE SEQUENCE [LARGE SCALE GENOMIC DNA]</scope>
    <source>
        <strain evidence="8">Kwan_BN1</strain>
    </source>
</reference>
<dbReference type="GO" id="GO:0032798">
    <property type="term" value="C:Swi5-Sfr1 complex"/>
    <property type="evidence" value="ECO:0007669"/>
    <property type="project" value="TreeGrafter"/>
</dbReference>
<dbReference type="GO" id="GO:0000724">
    <property type="term" value="P:double-strand break repair via homologous recombination"/>
    <property type="evidence" value="ECO:0007669"/>
    <property type="project" value="TreeGrafter"/>
</dbReference>
<dbReference type="PANTHER" id="PTHR28529:SF2">
    <property type="entry name" value="DNA REPAIR PROTEIN SWI5 HOMOLOG"/>
    <property type="match status" value="1"/>
</dbReference>
<organism evidence="8 9">
    <name type="scientific">Bugula neritina</name>
    <name type="common">Brown bryozoan</name>
    <name type="synonym">Sertularia neritina</name>
    <dbReference type="NCBI Taxonomy" id="10212"/>
    <lineage>
        <taxon>Eukaryota</taxon>
        <taxon>Metazoa</taxon>
        <taxon>Spiralia</taxon>
        <taxon>Lophotrochozoa</taxon>
        <taxon>Bryozoa</taxon>
        <taxon>Gymnolaemata</taxon>
        <taxon>Cheilostomatida</taxon>
        <taxon>Flustrina</taxon>
        <taxon>Buguloidea</taxon>
        <taxon>Bugulidae</taxon>
        <taxon>Bugula</taxon>
    </lineage>
</organism>
<proteinExistence type="inferred from homology"/>
<evidence type="ECO:0000313" key="8">
    <source>
        <dbReference type="EMBL" id="KAF6038409.1"/>
    </source>
</evidence>
<dbReference type="Proteomes" id="UP000593567">
    <property type="component" value="Unassembled WGS sequence"/>
</dbReference>
<accession>A0A7J7KIJ9</accession>
<evidence type="ECO:0000256" key="7">
    <source>
        <dbReference type="SAM" id="Coils"/>
    </source>
</evidence>
<keyword evidence="7" id="KW-0175">Coiled coil</keyword>
<dbReference type="EMBL" id="VXIV02000418">
    <property type="protein sequence ID" value="KAF6038409.1"/>
    <property type="molecule type" value="Genomic_DNA"/>
</dbReference>
<name>A0A7J7KIJ9_BUGNE</name>
<comment type="caution">
    <text evidence="8">The sequence shown here is derived from an EMBL/GenBank/DDBJ whole genome shotgun (WGS) entry which is preliminary data.</text>
</comment>
<evidence type="ECO:0000256" key="3">
    <source>
        <dbReference type="ARBA" id="ARBA00022763"/>
    </source>
</evidence>
<evidence type="ECO:0000313" key="9">
    <source>
        <dbReference type="Proteomes" id="UP000593567"/>
    </source>
</evidence>
<dbReference type="InterPro" id="IPR010760">
    <property type="entry name" value="DNA-repair_Swi5"/>
</dbReference>
<feature type="coiled-coil region" evidence="7">
    <location>
        <begin position="9"/>
        <end position="36"/>
    </location>
</feature>
<comment type="function">
    <text evidence="5">Component of the swi5-sfr1 complex, a complex required for double-strand break repair via homologous recombination.</text>
</comment>
<evidence type="ECO:0000256" key="2">
    <source>
        <dbReference type="ARBA" id="ARBA00019825"/>
    </source>
</evidence>